<evidence type="ECO:0000259" key="1">
    <source>
        <dbReference type="Pfam" id="PF06048"/>
    </source>
</evidence>
<reference evidence="3" key="1">
    <citation type="submission" date="2019-11" db="EMBL/GenBank/DDBJ databases">
        <title>Isolation and characterization of two novel species in the genus Thiomicrorhabdus.</title>
        <authorList>
            <person name="Mochizuki J."/>
            <person name="Kojima H."/>
            <person name="Fukui M."/>
        </authorList>
    </citation>
    <scope>NUCLEOTIDE SEQUENCE [LARGE SCALE GENOMIC DNA]</scope>
    <source>
        <strain evidence="3">aks77</strain>
    </source>
</reference>
<proteinExistence type="predicted"/>
<name>A0A6F8PSM2_9GAMM</name>
<dbReference type="Pfam" id="PF06048">
    <property type="entry name" value="DUF927"/>
    <property type="match status" value="1"/>
</dbReference>
<dbReference type="InterPro" id="IPR009270">
    <property type="entry name" value="DUF927"/>
</dbReference>
<protein>
    <recommendedName>
        <fullName evidence="1">DUF927 domain-containing protein</fullName>
    </recommendedName>
</protein>
<accession>A0A6F8PSM2</accession>
<keyword evidence="3" id="KW-1185">Reference proteome</keyword>
<gene>
    <name evidence="2" type="ORF">THMIRHAS_03910</name>
</gene>
<evidence type="ECO:0000313" key="2">
    <source>
        <dbReference type="EMBL" id="BBP45018.1"/>
    </source>
</evidence>
<sequence length="102" mass="11283">MSESNLVDGKAKFQKAQSDTFYKGVNLVEGFEIGVNGLFYKDPNNENAAPVPICSDLKVSAITCDTEANNWGYVLEFKDRLGRLKKWVMPAELLGGRGDTLH</sequence>
<dbReference type="KEGG" id="tse:THMIRHAS_03910"/>
<organism evidence="2 3">
    <name type="scientific">Thiosulfatimonas sediminis</name>
    <dbReference type="NCBI Taxonomy" id="2675054"/>
    <lineage>
        <taxon>Bacteria</taxon>
        <taxon>Pseudomonadati</taxon>
        <taxon>Pseudomonadota</taxon>
        <taxon>Gammaproteobacteria</taxon>
        <taxon>Thiotrichales</taxon>
        <taxon>Piscirickettsiaceae</taxon>
        <taxon>Thiosulfatimonas</taxon>
    </lineage>
</organism>
<evidence type="ECO:0000313" key="3">
    <source>
        <dbReference type="Proteomes" id="UP000501726"/>
    </source>
</evidence>
<dbReference type="EMBL" id="AP021889">
    <property type="protein sequence ID" value="BBP45018.1"/>
    <property type="molecule type" value="Genomic_DNA"/>
</dbReference>
<dbReference type="Proteomes" id="UP000501726">
    <property type="component" value="Chromosome"/>
</dbReference>
<dbReference type="AlphaFoldDB" id="A0A6F8PSM2"/>
<dbReference type="RefSeq" id="WP_173270113.1">
    <property type="nucleotide sequence ID" value="NZ_AP021889.1"/>
</dbReference>
<feature type="domain" description="DUF927" evidence="1">
    <location>
        <begin position="36"/>
        <end position="99"/>
    </location>
</feature>